<dbReference type="Pfam" id="PF03073">
    <property type="entry name" value="TspO_MBR"/>
    <property type="match status" value="1"/>
</dbReference>
<keyword evidence="5 6" id="KW-0472">Membrane</keyword>
<dbReference type="AlphaFoldDB" id="A0A9D1W531"/>
<evidence type="ECO:0000313" key="8">
    <source>
        <dbReference type="Proteomes" id="UP000886780"/>
    </source>
</evidence>
<reference evidence="7" key="2">
    <citation type="submission" date="2021-04" db="EMBL/GenBank/DDBJ databases">
        <authorList>
            <person name="Gilroy R."/>
        </authorList>
    </citation>
    <scope>NUCLEOTIDE SEQUENCE</scope>
    <source>
        <strain evidence="7">ChiGjej4B4-12881</strain>
    </source>
</reference>
<dbReference type="Proteomes" id="UP000886780">
    <property type="component" value="Unassembled WGS sequence"/>
</dbReference>
<dbReference type="GO" id="GO:0033013">
    <property type="term" value="P:tetrapyrrole metabolic process"/>
    <property type="evidence" value="ECO:0007669"/>
    <property type="project" value="UniProtKB-ARBA"/>
</dbReference>
<comment type="similarity">
    <text evidence="2">Belongs to the TspO/BZRP family.</text>
</comment>
<feature type="transmembrane region" description="Helical" evidence="6">
    <location>
        <begin position="103"/>
        <end position="123"/>
    </location>
</feature>
<evidence type="ECO:0000256" key="2">
    <source>
        <dbReference type="ARBA" id="ARBA00007524"/>
    </source>
</evidence>
<dbReference type="PIRSF" id="PIRSF005859">
    <property type="entry name" value="PBR"/>
    <property type="match status" value="1"/>
</dbReference>
<evidence type="ECO:0000256" key="4">
    <source>
        <dbReference type="ARBA" id="ARBA00022989"/>
    </source>
</evidence>
<comment type="caution">
    <text evidence="7">The sequence shown here is derived from an EMBL/GenBank/DDBJ whole genome shotgun (WGS) entry which is preliminary data.</text>
</comment>
<protein>
    <submittedName>
        <fullName evidence="7">Tryptophan-rich sensory protein</fullName>
    </submittedName>
</protein>
<evidence type="ECO:0000313" key="7">
    <source>
        <dbReference type="EMBL" id="HIX52754.1"/>
    </source>
</evidence>
<dbReference type="CDD" id="cd15904">
    <property type="entry name" value="TSPO_MBR"/>
    <property type="match status" value="1"/>
</dbReference>
<keyword evidence="3 6" id="KW-0812">Transmembrane</keyword>
<dbReference type="EMBL" id="DXEU01000146">
    <property type="protein sequence ID" value="HIX52754.1"/>
    <property type="molecule type" value="Genomic_DNA"/>
</dbReference>
<organism evidence="7 8">
    <name type="scientific">Candidatus Lachnoclostridium stercoripullorum</name>
    <dbReference type="NCBI Taxonomy" id="2838635"/>
    <lineage>
        <taxon>Bacteria</taxon>
        <taxon>Bacillati</taxon>
        <taxon>Bacillota</taxon>
        <taxon>Clostridia</taxon>
        <taxon>Lachnospirales</taxon>
        <taxon>Lachnospiraceae</taxon>
    </lineage>
</organism>
<evidence type="ECO:0000256" key="6">
    <source>
        <dbReference type="SAM" id="Phobius"/>
    </source>
</evidence>
<dbReference type="InterPro" id="IPR004307">
    <property type="entry name" value="TspO_MBR"/>
</dbReference>
<keyword evidence="4 6" id="KW-1133">Transmembrane helix</keyword>
<dbReference type="PANTHER" id="PTHR10057">
    <property type="entry name" value="PERIPHERAL-TYPE BENZODIAZEPINE RECEPTOR"/>
    <property type="match status" value="1"/>
</dbReference>
<comment type="subcellular location">
    <subcellularLocation>
        <location evidence="1">Membrane</location>
        <topology evidence="1">Multi-pass membrane protein</topology>
    </subcellularLocation>
</comment>
<name>A0A9D1W531_9FIRM</name>
<sequence length="157" mass="17826">MKNRKWKVLSVCLLLPLAVGGLSALLTRNGMKAFKTIRKPPLTPPEWVFPAVWTVLFLLMGMASFLVLDSGKSRREIRRALGVYGLQLGVNFFWPILFFNLGAYLFSLLWLILLWILILAAKLRFSRISLSAGRLLLPYLLWTAFAGYLNAGVWLLN</sequence>
<feature type="transmembrane region" description="Helical" evidence="6">
    <location>
        <begin position="47"/>
        <end position="68"/>
    </location>
</feature>
<evidence type="ECO:0000256" key="3">
    <source>
        <dbReference type="ARBA" id="ARBA00022692"/>
    </source>
</evidence>
<dbReference type="PANTHER" id="PTHR10057:SF0">
    <property type="entry name" value="TRANSLOCATOR PROTEIN"/>
    <property type="match status" value="1"/>
</dbReference>
<proteinExistence type="inferred from homology"/>
<evidence type="ECO:0000256" key="5">
    <source>
        <dbReference type="ARBA" id="ARBA00023136"/>
    </source>
</evidence>
<evidence type="ECO:0000256" key="1">
    <source>
        <dbReference type="ARBA" id="ARBA00004141"/>
    </source>
</evidence>
<dbReference type="GO" id="GO:0016020">
    <property type="term" value="C:membrane"/>
    <property type="evidence" value="ECO:0007669"/>
    <property type="project" value="UniProtKB-SubCell"/>
</dbReference>
<feature type="transmembrane region" description="Helical" evidence="6">
    <location>
        <begin position="80"/>
        <end position="97"/>
    </location>
</feature>
<dbReference type="Gene3D" id="1.20.1260.100">
    <property type="entry name" value="TspO/MBR protein"/>
    <property type="match status" value="1"/>
</dbReference>
<feature type="transmembrane region" description="Helical" evidence="6">
    <location>
        <begin position="135"/>
        <end position="156"/>
    </location>
</feature>
<accession>A0A9D1W531</accession>
<gene>
    <name evidence="7" type="ORF">IAA28_08105</name>
</gene>
<dbReference type="FunFam" id="1.20.1260.100:FF:000001">
    <property type="entry name" value="translocator protein 2"/>
    <property type="match status" value="1"/>
</dbReference>
<reference evidence="7" key="1">
    <citation type="journal article" date="2021" name="PeerJ">
        <title>Extensive microbial diversity within the chicken gut microbiome revealed by metagenomics and culture.</title>
        <authorList>
            <person name="Gilroy R."/>
            <person name="Ravi A."/>
            <person name="Getino M."/>
            <person name="Pursley I."/>
            <person name="Horton D.L."/>
            <person name="Alikhan N.F."/>
            <person name="Baker D."/>
            <person name="Gharbi K."/>
            <person name="Hall N."/>
            <person name="Watson M."/>
            <person name="Adriaenssens E.M."/>
            <person name="Foster-Nyarko E."/>
            <person name="Jarju S."/>
            <person name="Secka A."/>
            <person name="Antonio M."/>
            <person name="Oren A."/>
            <person name="Chaudhuri R.R."/>
            <person name="La Ragione R."/>
            <person name="Hildebrand F."/>
            <person name="Pallen M.J."/>
        </authorList>
    </citation>
    <scope>NUCLEOTIDE SEQUENCE</scope>
    <source>
        <strain evidence="7">ChiGjej4B4-12881</strain>
    </source>
</reference>
<dbReference type="InterPro" id="IPR038330">
    <property type="entry name" value="TspO/MBR-related_sf"/>
</dbReference>